<dbReference type="GO" id="GO:0006166">
    <property type="term" value="P:purine ribonucleoside salvage"/>
    <property type="evidence" value="ECO:0007669"/>
    <property type="project" value="TreeGrafter"/>
</dbReference>
<keyword evidence="14" id="KW-1185">Reference proteome</keyword>
<evidence type="ECO:0000256" key="3">
    <source>
        <dbReference type="ARBA" id="ARBA00022553"/>
    </source>
</evidence>
<dbReference type="InterPro" id="IPR005845">
    <property type="entry name" value="A-D-PHexomutase_a/b/a-II"/>
</dbReference>
<sequence>MVHERAGRPAGPEDLVDVARLVTAYYTRHPDPDEPAQRVAFGTSGHRGSSLSSSFNEDHILATSQAICEYRAAQGVDGPLFLGGDTHALSEPAQASALEVFAANEVRVLIDERSGYTPTPAVSHAILAHNRGRGGRADGVVVTPSHNPPGDGGFKYNPPDGGPAGTEATSWIQDRANALIAGGLKEVRRIPYERALVAETTGRYDFLGHYVDDLPSVLDLAAVRAAGVRIGADPLGGASVAYWGEIAERHRLDLTVVNPYTDPTWRFMTLDWDGKIRMDCSSPHAMASLIDNRSAFDVSTGNDADADRHGIVTPDAGLMNPNHFLAVAIEHLFTHRDGWPAAAGVGKTLVSSGMIDRVAAALGRSLVEVPVGFKWFVPGLLDGALGFGGEESAGASFLRRDGSAWTTDKDGIVLALLAAEITAVTGQSPSRRYTALTEQHGDPAYARVDAPATREQKAVLKRLSAEQITADALAGDPITAVLTEAPGNGAPIGGVKVCTDQAWFAARPSGTEDVYKIYAESFRSPDHLARVQEEARELVNRSLAG</sequence>
<dbReference type="PROSITE" id="PS00710">
    <property type="entry name" value="PGM_PMM"/>
    <property type="match status" value="1"/>
</dbReference>
<dbReference type="InterPro" id="IPR016055">
    <property type="entry name" value="A-D-PHexomutase_a/b/a-I/II/III"/>
</dbReference>
<feature type="domain" description="Alpha-D-phosphohexomutase alpha/beta/alpha" evidence="10">
    <location>
        <begin position="39"/>
        <end position="178"/>
    </location>
</feature>
<accession>A0A1H5XI51</accession>
<comment type="cofactor">
    <cofactor evidence="1">
        <name>Mg(2+)</name>
        <dbReference type="ChEBI" id="CHEBI:18420"/>
    </cofactor>
</comment>
<evidence type="ECO:0000256" key="7">
    <source>
        <dbReference type="RuleBase" id="RU004326"/>
    </source>
</evidence>
<keyword evidence="3" id="KW-0597">Phosphoprotein</keyword>
<dbReference type="Pfam" id="PF02878">
    <property type="entry name" value="PGM_PMM_I"/>
    <property type="match status" value="1"/>
</dbReference>
<dbReference type="Proteomes" id="UP000236723">
    <property type="component" value="Unassembled WGS sequence"/>
</dbReference>
<evidence type="ECO:0000259" key="12">
    <source>
        <dbReference type="Pfam" id="PF02880"/>
    </source>
</evidence>
<protein>
    <submittedName>
        <fullName evidence="13">Phosphoglucomutase</fullName>
    </submittedName>
</protein>
<evidence type="ECO:0000259" key="11">
    <source>
        <dbReference type="Pfam" id="PF02879"/>
    </source>
</evidence>
<feature type="compositionally biased region" description="Low complexity" evidence="8">
    <location>
        <begin position="42"/>
        <end position="53"/>
    </location>
</feature>
<keyword evidence="4 7" id="KW-0479">Metal-binding</keyword>
<dbReference type="OrthoDB" id="9806956at2"/>
<dbReference type="PANTHER" id="PTHR45745">
    <property type="entry name" value="PHOSPHOMANNOMUTASE 45A"/>
    <property type="match status" value="1"/>
</dbReference>
<evidence type="ECO:0000256" key="6">
    <source>
        <dbReference type="ARBA" id="ARBA00023235"/>
    </source>
</evidence>
<dbReference type="Gene3D" id="3.40.120.10">
    <property type="entry name" value="Alpha-D-Glucose-1,6-Bisphosphate, subunit A, domain 3"/>
    <property type="match status" value="3"/>
</dbReference>
<name>A0A1H5XI51_9ACTN</name>
<dbReference type="InterPro" id="IPR005844">
    <property type="entry name" value="A-D-PHexomutase_a/b/a-I"/>
</dbReference>
<keyword evidence="5 7" id="KW-0460">Magnesium</keyword>
<dbReference type="Pfam" id="PF02880">
    <property type="entry name" value="PGM_PMM_III"/>
    <property type="match status" value="1"/>
</dbReference>
<dbReference type="SUPFAM" id="SSF53738">
    <property type="entry name" value="Phosphoglucomutase, first 3 domains"/>
    <property type="match status" value="3"/>
</dbReference>
<dbReference type="EMBL" id="FNVO01000003">
    <property type="protein sequence ID" value="SEG11293.1"/>
    <property type="molecule type" value="Genomic_DNA"/>
</dbReference>
<feature type="region of interest" description="Disordered" evidence="8">
    <location>
        <begin position="27"/>
        <end position="53"/>
    </location>
</feature>
<feature type="domain" description="Alpha-D-phosphohexomutase C-terminal" evidence="9">
    <location>
        <begin position="484"/>
        <end position="537"/>
    </location>
</feature>
<dbReference type="InterPro" id="IPR005852">
    <property type="entry name" value="PGM_a-D-Glc-sp"/>
</dbReference>
<dbReference type="InterPro" id="IPR005846">
    <property type="entry name" value="A-D-PHexomutase_a/b/a-III"/>
</dbReference>
<evidence type="ECO:0000313" key="13">
    <source>
        <dbReference type="EMBL" id="SEG11293.1"/>
    </source>
</evidence>
<feature type="domain" description="Alpha-D-phosphohexomutase alpha/beta/alpha" evidence="11">
    <location>
        <begin position="210"/>
        <end position="314"/>
    </location>
</feature>
<dbReference type="InterPro" id="IPR005843">
    <property type="entry name" value="A-D-PHexomutase_C"/>
</dbReference>
<keyword evidence="6" id="KW-0413">Isomerase</keyword>
<dbReference type="Pfam" id="PF00408">
    <property type="entry name" value="PGM_PMM_IV"/>
    <property type="match status" value="1"/>
</dbReference>
<dbReference type="AlphaFoldDB" id="A0A1H5XI51"/>
<evidence type="ECO:0000259" key="10">
    <source>
        <dbReference type="Pfam" id="PF02878"/>
    </source>
</evidence>
<evidence type="ECO:0000256" key="1">
    <source>
        <dbReference type="ARBA" id="ARBA00001946"/>
    </source>
</evidence>
<proteinExistence type="inferred from homology"/>
<dbReference type="GO" id="GO:0004614">
    <property type="term" value="F:phosphoglucomutase activity"/>
    <property type="evidence" value="ECO:0007669"/>
    <property type="project" value="InterPro"/>
</dbReference>
<gene>
    <name evidence="13" type="ORF">SAMN04489712_103261</name>
</gene>
<dbReference type="Gene3D" id="3.30.310.50">
    <property type="entry name" value="Alpha-D-phosphohexomutase, C-terminal domain"/>
    <property type="match status" value="1"/>
</dbReference>
<evidence type="ECO:0000256" key="2">
    <source>
        <dbReference type="ARBA" id="ARBA00010231"/>
    </source>
</evidence>
<dbReference type="PANTHER" id="PTHR45745:SF1">
    <property type="entry name" value="PHOSPHOGLUCOMUTASE 2B-RELATED"/>
    <property type="match status" value="1"/>
</dbReference>
<evidence type="ECO:0000256" key="4">
    <source>
        <dbReference type="ARBA" id="ARBA00022723"/>
    </source>
</evidence>
<comment type="similarity">
    <text evidence="2 7">Belongs to the phosphohexose mutase family.</text>
</comment>
<dbReference type="InterPro" id="IPR016066">
    <property type="entry name" value="A-D-PHexomutase_CS"/>
</dbReference>
<feature type="domain" description="Alpha-D-phosphohexomutase alpha/beta/alpha" evidence="12">
    <location>
        <begin position="320"/>
        <end position="438"/>
    </location>
</feature>
<organism evidence="13 14">
    <name type="scientific">Thermomonospora echinospora</name>
    <dbReference type="NCBI Taxonomy" id="1992"/>
    <lineage>
        <taxon>Bacteria</taxon>
        <taxon>Bacillati</taxon>
        <taxon>Actinomycetota</taxon>
        <taxon>Actinomycetes</taxon>
        <taxon>Streptosporangiales</taxon>
        <taxon>Thermomonosporaceae</taxon>
        <taxon>Thermomonospora</taxon>
    </lineage>
</organism>
<reference evidence="14" key="1">
    <citation type="submission" date="2016-10" db="EMBL/GenBank/DDBJ databases">
        <authorList>
            <person name="Varghese N."/>
            <person name="Submissions S."/>
        </authorList>
    </citation>
    <scope>NUCLEOTIDE SEQUENCE [LARGE SCALE GENOMIC DNA]</scope>
    <source>
        <strain evidence="14">DSM 43163</strain>
    </source>
</reference>
<dbReference type="InterPro" id="IPR036900">
    <property type="entry name" value="A-D-PHexomutase_C_sf"/>
</dbReference>
<evidence type="ECO:0000313" key="14">
    <source>
        <dbReference type="Proteomes" id="UP000236723"/>
    </source>
</evidence>
<dbReference type="Pfam" id="PF02879">
    <property type="entry name" value="PGM_PMM_II"/>
    <property type="match status" value="1"/>
</dbReference>
<dbReference type="GO" id="GO:0005975">
    <property type="term" value="P:carbohydrate metabolic process"/>
    <property type="evidence" value="ECO:0007669"/>
    <property type="project" value="InterPro"/>
</dbReference>
<evidence type="ECO:0000259" key="9">
    <source>
        <dbReference type="Pfam" id="PF00408"/>
    </source>
</evidence>
<dbReference type="RefSeq" id="WP_103937206.1">
    <property type="nucleotide sequence ID" value="NZ_FNVO01000003.1"/>
</dbReference>
<evidence type="ECO:0000256" key="5">
    <source>
        <dbReference type="ARBA" id="ARBA00022842"/>
    </source>
</evidence>
<dbReference type="GO" id="GO:0000287">
    <property type="term" value="F:magnesium ion binding"/>
    <property type="evidence" value="ECO:0007669"/>
    <property type="project" value="InterPro"/>
</dbReference>
<dbReference type="SUPFAM" id="SSF55957">
    <property type="entry name" value="Phosphoglucomutase, C-terminal domain"/>
    <property type="match status" value="1"/>
</dbReference>
<dbReference type="CDD" id="cd05801">
    <property type="entry name" value="PGM_like3"/>
    <property type="match status" value="1"/>
</dbReference>
<dbReference type="NCBIfam" id="TIGR01132">
    <property type="entry name" value="pgm"/>
    <property type="match status" value="1"/>
</dbReference>
<dbReference type="GO" id="GO:0008973">
    <property type="term" value="F:phosphopentomutase activity"/>
    <property type="evidence" value="ECO:0007669"/>
    <property type="project" value="TreeGrafter"/>
</dbReference>
<evidence type="ECO:0000256" key="8">
    <source>
        <dbReference type="SAM" id="MobiDB-lite"/>
    </source>
</evidence>